<dbReference type="Proteomes" id="UP001633002">
    <property type="component" value="Unassembled WGS sequence"/>
</dbReference>
<protein>
    <recommendedName>
        <fullName evidence="3">LAGLIDADG homing endonuclease</fullName>
    </recommendedName>
</protein>
<keyword evidence="2" id="KW-1185">Reference proteome</keyword>
<proteinExistence type="predicted"/>
<sequence>MEKSSIGDLMILRAGMVPLIHKVYSGAWEAYAHDSPPSKPVHARGQLCTSGFSRSVVCRDVGMGGKTRFYMDHRLTVVMYMLFVPIERNRLLDRHPEKVEVPGYRTSRVENFPMMLISRCFAPYFGFDSNVEQRGHYSSSTGKPDYRDKELITLVTFRNIKLLTEFDLETLIALAKGRLGEGLVLELRSDLSFEYTSWVSAYTTVLRR</sequence>
<reference evidence="1 2" key="1">
    <citation type="submission" date="2024-09" db="EMBL/GenBank/DDBJ databases">
        <title>Chromosome-scale assembly of Riccia sorocarpa.</title>
        <authorList>
            <person name="Paukszto L."/>
        </authorList>
    </citation>
    <scope>NUCLEOTIDE SEQUENCE [LARGE SCALE GENOMIC DNA]</scope>
    <source>
        <strain evidence="1">LP-2024</strain>
        <tissue evidence="1">Aerial parts of the thallus</tissue>
    </source>
</reference>
<evidence type="ECO:0008006" key="3">
    <source>
        <dbReference type="Google" id="ProtNLM"/>
    </source>
</evidence>
<evidence type="ECO:0000313" key="1">
    <source>
        <dbReference type="EMBL" id="KAL3680610.1"/>
    </source>
</evidence>
<dbReference type="EMBL" id="JBJQOH010000007">
    <property type="protein sequence ID" value="KAL3680610.1"/>
    <property type="molecule type" value="Genomic_DNA"/>
</dbReference>
<name>A0ABD3GN08_9MARC</name>
<accession>A0ABD3GN08</accession>
<comment type="caution">
    <text evidence="1">The sequence shown here is derived from an EMBL/GenBank/DDBJ whole genome shotgun (WGS) entry which is preliminary data.</text>
</comment>
<organism evidence="1 2">
    <name type="scientific">Riccia sorocarpa</name>
    <dbReference type="NCBI Taxonomy" id="122646"/>
    <lineage>
        <taxon>Eukaryota</taxon>
        <taxon>Viridiplantae</taxon>
        <taxon>Streptophyta</taxon>
        <taxon>Embryophyta</taxon>
        <taxon>Marchantiophyta</taxon>
        <taxon>Marchantiopsida</taxon>
        <taxon>Marchantiidae</taxon>
        <taxon>Marchantiales</taxon>
        <taxon>Ricciaceae</taxon>
        <taxon>Riccia</taxon>
    </lineage>
</organism>
<gene>
    <name evidence="1" type="ORF">R1sor_023566</name>
</gene>
<evidence type="ECO:0000313" key="2">
    <source>
        <dbReference type="Proteomes" id="UP001633002"/>
    </source>
</evidence>
<dbReference type="AlphaFoldDB" id="A0ABD3GN08"/>